<accession>A0A8E0S4K8</accession>
<comment type="caution">
    <text evidence="1">The sequence shown here is derived from an EMBL/GenBank/DDBJ whole genome shotgun (WGS) entry which is preliminary data.</text>
</comment>
<dbReference type="EMBL" id="LUCM01001418">
    <property type="protein sequence ID" value="KAA0198937.1"/>
    <property type="molecule type" value="Genomic_DNA"/>
</dbReference>
<evidence type="ECO:0000313" key="2">
    <source>
        <dbReference type="Proteomes" id="UP000728185"/>
    </source>
</evidence>
<dbReference type="Pfam" id="PF15256">
    <property type="entry name" value="SPATIAL"/>
    <property type="match status" value="1"/>
</dbReference>
<sequence>MPLHDPYFDARLPHFSGRHNPHPNRVTHFKGLLDLPVRIVRDPPLSQPQPPPPVGDGYPNYVSPHMRLGQKSHSSWDLTQSAAVPTGLSPNMYMQWQVALPEDRLGPNSDNESDKVSHLAQYGVGPSNLRMPVGFLNLARPRVRVPNNDLINGLQYFTGLRNYSVRGRPNLGSLIATDARHAQYGHARQMQSWPAAVERERWKQELAYMTGTILGKRPE</sequence>
<dbReference type="AlphaFoldDB" id="A0A8E0S4K8"/>
<evidence type="ECO:0000313" key="1">
    <source>
        <dbReference type="EMBL" id="KAA0198937.1"/>
    </source>
</evidence>
<gene>
    <name evidence="1" type="ORF">FBUS_00624</name>
</gene>
<protein>
    <submittedName>
        <fullName evidence="1">Uncharacterized protein</fullName>
    </submittedName>
</protein>
<reference evidence="1" key="1">
    <citation type="submission" date="2019-05" db="EMBL/GenBank/DDBJ databases">
        <title>Annotation for the trematode Fasciolopsis buski.</title>
        <authorList>
            <person name="Choi Y.-J."/>
        </authorList>
    </citation>
    <scope>NUCLEOTIDE SEQUENCE</scope>
    <source>
        <strain evidence="1">HT</strain>
        <tissue evidence="1">Whole worm</tissue>
    </source>
</reference>
<name>A0A8E0S4K8_9TREM</name>
<dbReference type="Proteomes" id="UP000728185">
    <property type="component" value="Unassembled WGS sequence"/>
</dbReference>
<proteinExistence type="predicted"/>
<dbReference type="InterPro" id="IPR037394">
    <property type="entry name" value="TBATA-like"/>
</dbReference>
<dbReference type="OrthoDB" id="9982103at2759"/>
<keyword evidence="2" id="KW-1185">Reference proteome</keyword>
<organism evidence="1 2">
    <name type="scientific">Fasciolopsis buskii</name>
    <dbReference type="NCBI Taxonomy" id="27845"/>
    <lineage>
        <taxon>Eukaryota</taxon>
        <taxon>Metazoa</taxon>
        <taxon>Spiralia</taxon>
        <taxon>Lophotrochozoa</taxon>
        <taxon>Platyhelminthes</taxon>
        <taxon>Trematoda</taxon>
        <taxon>Digenea</taxon>
        <taxon>Plagiorchiida</taxon>
        <taxon>Echinostomata</taxon>
        <taxon>Echinostomatoidea</taxon>
        <taxon>Fasciolidae</taxon>
        <taxon>Fasciolopsis</taxon>
    </lineage>
</organism>